<dbReference type="HOGENOM" id="CLU_1586753_0_0_1"/>
<evidence type="ECO:0000313" key="2">
    <source>
        <dbReference type="EMBL" id="KIJ90145.1"/>
    </source>
</evidence>
<organism evidence="2 3">
    <name type="scientific">Laccaria amethystina LaAM-08-1</name>
    <dbReference type="NCBI Taxonomy" id="1095629"/>
    <lineage>
        <taxon>Eukaryota</taxon>
        <taxon>Fungi</taxon>
        <taxon>Dikarya</taxon>
        <taxon>Basidiomycota</taxon>
        <taxon>Agaricomycotina</taxon>
        <taxon>Agaricomycetes</taxon>
        <taxon>Agaricomycetidae</taxon>
        <taxon>Agaricales</taxon>
        <taxon>Agaricineae</taxon>
        <taxon>Hydnangiaceae</taxon>
        <taxon>Laccaria</taxon>
    </lineage>
</organism>
<sequence>MITPTRQSPASKSTPSAFPGSRSVFGNGNTKARVLPPAQPVATPTVSTISFVTIQHSQAQAEQGGPVKDKRSLREIREEERLLKGAPGFLKWRSKEERVKREMMAASYTSASLPQTEGGSWRATRALPETMARNAAVAPLILLLLVDLLSKHQYNVIKVVINGYRDFL</sequence>
<name>A0A0C9WLB4_9AGAR</name>
<evidence type="ECO:0000256" key="1">
    <source>
        <dbReference type="SAM" id="MobiDB-lite"/>
    </source>
</evidence>
<accession>A0A0C9WLB4</accession>
<reference evidence="3" key="2">
    <citation type="submission" date="2015-01" db="EMBL/GenBank/DDBJ databases">
        <title>Evolutionary Origins and Diversification of the Mycorrhizal Mutualists.</title>
        <authorList>
            <consortium name="DOE Joint Genome Institute"/>
            <consortium name="Mycorrhizal Genomics Consortium"/>
            <person name="Kohler A."/>
            <person name="Kuo A."/>
            <person name="Nagy L.G."/>
            <person name="Floudas D."/>
            <person name="Copeland A."/>
            <person name="Barry K.W."/>
            <person name="Cichocki N."/>
            <person name="Veneault-Fourrey C."/>
            <person name="LaButti K."/>
            <person name="Lindquist E.A."/>
            <person name="Lipzen A."/>
            <person name="Lundell T."/>
            <person name="Morin E."/>
            <person name="Murat C."/>
            <person name="Riley R."/>
            <person name="Ohm R."/>
            <person name="Sun H."/>
            <person name="Tunlid A."/>
            <person name="Henrissat B."/>
            <person name="Grigoriev I.V."/>
            <person name="Hibbett D.S."/>
            <person name="Martin F."/>
        </authorList>
    </citation>
    <scope>NUCLEOTIDE SEQUENCE [LARGE SCALE GENOMIC DNA]</scope>
    <source>
        <strain evidence="3">LaAM-08-1</strain>
    </source>
</reference>
<gene>
    <name evidence="2" type="ORF">K443DRAFT_662464</name>
</gene>
<keyword evidence="3" id="KW-1185">Reference proteome</keyword>
<proteinExistence type="predicted"/>
<dbReference type="Proteomes" id="UP000054477">
    <property type="component" value="Unassembled WGS sequence"/>
</dbReference>
<feature type="region of interest" description="Disordered" evidence="1">
    <location>
        <begin position="1"/>
        <end position="31"/>
    </location>
</feature>
<reference evidence="2 3" key="1">
    <citation type="submission" date="2014-04" db="EMBL/GenBank/DDBJ databases">
        <authorList>
            <consortium name="DOE Joint Genome Institute"/>
            <person name="Kuo A."/>
            <person name="Kohler A."/>
            <person name="Nagy L.G."/>
            <person name="Floudas D."/>
            <person name="Copeland A."/>
            <person name="Barry K.W."/>
            <person name="Cichocki N."/>
            <person name="Veneault-Fourrey C."/>
            <person name="LaButti K."/>
            <person name="Lindquist E.A."/>
            <person name="Lipzen A."/>
            <person name="Lundell T."/>
            <person name="Morin E."/>
            <person name="Murat C."/>
            <person name="Sun H."/>
            <person name="Tunlid A."/>
            <person name="Henrissat B."/>
            <person name="Grigoriev I.V."/>
            <person name="Hibbett D.S."/>
            <person name="Martin F."/>
            <person name="Nordberg H.P."/>
            <person name="Cantor M.N."/>
            <person name="Hua S.X."/>
        </authorList>
    </citation>
    <scope>NUCLEOTIDE SEQUENCE [LARGE SCALE GENOMIC DNA]</scope>
    <source>
        <strain evidence="2 3">LaAM-08-1</strain>
    </source>
</reference>
<dbReference type="STRING" id="1095629.A0A0C9WLB4"/>
<dbReference type="AlphaFoldDB" id="A0A0C9WLB4"/>
<evidence type="ECO:0000313" key="3">
    <source>
        <dbReference type="Proteomes" id="UP000054477"/>
    </source>
</evidence>
<protein>
    <submittedName>
        <fullName evidence="2">Uncharacterized protein</fullName>
    </submittedName>
</protein>
<feature type="compositionally biased region" description="Polar residues" evidence="1">
    <location>
        <begin position="1"/>
        <end position="16"/>
    </location>
</feature>
<dbReference type="EMBL" id="KN839271">
    <property type="protein sequence ID" value="KIJ90145.1"/>
    <property type="molecule type" value="Genomic_DNA"/>
</dbReference>